<sequence>MIRQSINPNQKDWVAKLPAIEFAINSARSESTGYAPFFLNNGRMPRSMIWDSPDKNEYPGVRVFAQKVKSAIMSAHDSILAARVKQTRAANRRRQLTPFVEKDLVYVSTKN</sequence>
<gene>
    <name evidence="1" type="ORF">FA15DRAFT_605717</name>
</gene>
<dbReference type="Proteomes" id="UP000307440">
    <property type="component" value="Unassembled WGS sequence"/>
</dbReference>
<protein>
    <submittedName>
        <fullName evidence="1">Uncharacterized protein</fullName>
    </submittedName>
</protein>
<dbReference type="GO" id="GO:0003676">
    <property type="term" value="F:nucleic acid binding"/>
    <property type="evidence" value="ECO:0007669"/>
    <property type="project" value="InterPro"/>
</dbReference>
<organism evidence="1 2">
    <name type="scientific">Coprinopsis marcescibilis</name>
    <name type="common">Agaric fungus</name>
    <name type="synonym">Psathyrella marcescibilis</name>
    <dbReference type="NCBI Taxonomy" id="230819"/>
    <lineage>
        <taxon>Eukaryota</taxon>
        <taxon>Fungi</taxon>
        <taxon>Dikarya</taxon>
        <taxon>Basidiomycota</taxon>
        <taxon>Agaricomycotina</taxon>
        <taxon>Agaricomycetes</taxon>
        <taxon>Agaricomycetidae</taxon>
        <taxon>Agaricales</taxon>
        <taxon>Agaricineae</taxon>
        <taxon>Psathyrellaceae</taxon>
        <taxon>Coprinopsis</taxon>
    </lineage>
</organism>
<name>A0A5C3KAL5_COPMA</name>
<evidence type="ECO:0000313" key="2">
    <source>
        <dbReference type="Proteomes" id="UP000307440"/>
    </source>
</evidence>
<keyword evidence="2" id="KW-1185">Reference proteome</keyword>
<proteinExistence type="predicted"/>
<accession>A0A5C3KAL5</accession>
<dbReference type="InterPro" id="IPR036397">
    <property type="entry name" value="RNaseH_sf"/>
</dbReference>
<feature type="non-terminal residue" evidence="1">
    <location>
        <position position="111"/>
    </location>
</feature>
<dbReference type="Gene3D" id="3.30.420.10">
    <property type="entry name" value="Ribonuclease H-like superfamily/Ribonuclease H"/>
    <property type="match status" value="1"/>
</dbReference>
<dbReference type="AlphaFoldDB" id="A0A5C3KAL5"/>
<dbReference type="EMBL" id="ML210567">
    <property type="protein sequence ID" value="TFK17109.1"/>
    <property type="molecule type" value="Genomic_DNA"/>
</dbReference>
<dbReference type="STRING" id="230819.A0A5C3KAL5"/>
<evidence type="ECO:0000313" key="1">
    <source>
        <dbReference type="EMBL" id="TFK17109.1"/>
    </source>
</evidence>
<dbReference type="OrthoDB" id="3227343at2759"/>
<reference evidence="1 2" key="1">
    <citation type="journal article" date="2019" name="Nat. Ecol. Evol.">
        <title>Megaphylogeny resolves global patterns of mushroom evolution.</title>
        <authorList>
            <person name="Varga T."/>
            <person name="Krizsan K."/>
            <person name="Foldi C."/>
            <person name="Dima B."/>
            <person name="Sanchez-Garcia M."/>
            <person name="Sanchez-Ramirez S."/>
            <person name="Szollosi G.J."/>
            <person name="Szarkandi J.G."/>
            <person name="Papp V."/>
            <person name="Albert L."/>
            <person name="Andreopoulos W."/>
            <person name="Angelini C."/>
            <person name="Antonin V."/>
            <person name="Barry K.W."/>
            <person name="Bougher N.L."/>
            <person name="Buchanan P."/>
            <person name="Buyck B."/>
            <person name="Bense V."/>
            <person name="Catcheside P."/>
            <person name="Chovatia M."/>
            <person name="Cooper J."/>
            <person name="Damon W."/>
            <person name="Desjardin D."/>
            <person name="Finy P."/>
            <person name="Geml J."/>
            <person name="Haridas S."/>
            <person name="Hughes K."/>
            <person name="Justo A."/>
            <person name="Karasinski D."/>
            <person name="Kautmanova I."/>
            <person name="Kiss B."/>
            <person name="Kocsube S."/>
            <person name="Kotiranta H."/>
            <person name="LaButti K.M."/>
            <person name="Lechner B.E."/>
            <person name="Liimatainen K."/>
            <person name="Lipzen A."/>
            <person name="Lukacs Z."/>
            <person name="Mihaltcheva S."/>
            <person name="Morgado L.N."/>
            <person name="Niskanen T."/>
            <person name="Noordeloos M.E."/>
            <person name="Ohm R.A."/>
            <person name="Ortiz-Santana B."/>
            <person name="Ovrebo C."/>
            <person name="Racz N."/>
            <person name="Riley R."/>
            <person name="Savchenko A."/>
            <person name="Shiryaev A."/>
            <person name="Soop K."/>
            <person name="Spirin V."/>
            <person name="Szebenyi C."/>
            <person name="Tomsovsky M."/>
            <person name="Tulloss R.E."/>
            <person name="Uehling J."/>
            <person name="Grigoriev I.V."/>
            <person name="Vagvolgyi C."/>
            <person name="Papp T."/>
            <person name="Martin F.M."/>
            <person name="Miettinen O."/>
            <person name="Hibbett D.S."/>
            <person name="Nagy L.G."/>
        </authorList>
    </citation>
    <scope>NUCLEOTIDE SEQUENCE [LARGE SCALE GENOMIC DNA]</scope>
    <source>
        <strain evidence="1 2">CBS 121175</strain>
    </source>
</reference>